<evidence type="ECO:0000256" key="1">
    <source>
        <dbReference type="SAM" id="MobiDB-lite"/>
    </source>
</evidence>
<dbReference type="EMBL" id="HBHK01008406">
    <property type="protein sequence ID" value="CAD9675835.1"/>
    <property type="molecule type" value="Transcribed_RNA"/>
</dbReference>
<dbReference type="InterPro" id="IPR011989">
    <property type="entry name" value="ARM-like"/>
</dbReference>
<dbReference type="Pfam" id="PF01603">
    <property type="entry name" value="B56"/>
    <property type="match status" value="1"/>
</dbReference>
<evidence type="ECO:0000313" key="2">
    <source>
        <dbReference type="EMBL" id="CAD9675835.1"/>
    </source>
</evidence>
<feature type="compositionally biased region" description="Basic and acidic residues" evidence="1">
    <location>
        <begin position="633"/>
        <end position="650"/>
    </location>
</feature>
<dbReference type="SUPFAM" id="SSF48371">
    <property type="entry name" value="ARM repeat"/>
    <property type="match status" value="1"/>
</dbReference>
<name>A0A7S2RN35_9STRA</name>
<protein>
    <submittedName>
        <fullName evidence="2">Uncharacterized protein</fullName>
    </submittedName>
</protein>
<accession>A0A7S2RN35</accession>
<dbReference type="GO" id="GO:0007165">
    <property type="term" value="P:signal transduction"/>
    <property type="evidence" value="ECO:0007669"/>
    <property type="project" value="InterPro"/>
</dbReference>
<feature type="compositionally biased region" description="Low complexity" evidence="1">
    <location>
        <begin position="609"/>
        <end position="621"/>
    </location>
</feature>
<dbReference type="InterPro" id="IPR002554">
    <property type="entry name" value="PP2A_B56"/>
</dbReference>
<reference evidence="2" key="1">
    <citation type="submission" date="2021-01" db="EMBL/GenBank/DDBJ databases">
        <authorList>
            <person name="Corre E."/>
            <person name="Pelletier E."/>
            <person name="Niang G."/>
            <person name="Scheremetjew M."/>
            <person name="Finn R."/>
            <person name="Kale V."/>
            <person name="Holt S."/>
            <person name="Cochrane G."/>
            <person name="Meng A."/>
            <person name="Brown T."/>
            <person name="Cohen L."/>
        </authorList>
    </citation>
    <scope>NUCLEOTIDE SEQUENCE</scope>
    <source>
        <strain evidence="2">NY070348D</strain>
    </source>
</reference>
<dbReference type="InterPro" id="IPR016024">
    <property type="entry name" value="ARM-type_fold"/>
</dbReference>
<dbReference type="PANTHER" id="PTHR10257">
    <property type="entry name" value="SERINE/THREONINE PROTEIN PHOSPHATASE 2A PP2A REGULATORY SUBUNIT B"/>
    <property type="match status" value="1"/>
</dbReference>
<dbReference type="GO" id="GO:0019888">
    <property type="term" value="F:protein phosphatase regulator activity"/>
    <property type="evidence" value="ECO:0007669"/>
    <property type="project" value="InterPro"/>
</dbReference>
<dbReference type="AlphaFoldDB" id="A0A7S2RN35"/>
<proteinExistence type="predicted"/>
<dbReference type="Gene3D" id="1.25.10.10">
    <property type="entry name" value="Leucine-rich Repeat Variant"/>
    <property type="match status" value="1"/>
</dbReference>
<gene>
    <name evidence="2" type="ORF">QSP1433_LOCUS5218</name>
</gene>
<feature type="region of interest" description="Disordered" evidence="1">
    <location>
        <begin position="602"/>
        <end position="673"/>
    </location>
</feature>
<dbReference type="PANTHER" id="PTHR10257:SF3">
    <property type="entry name" value="SERINE_THREONINE-PROTEIN PHOSPHATASE 2A 56 KDA REGULATORY SUBUNIT GAMMA ISOFORM"/>
    <property type="match status" value="1"/>
</dbReference>
<sequence>MGDRGYRDDSEIAWYKNGSGKWNKGLILVADSEQSLMIFESTCIASNAVLVVGLHEAAIDVVEEDGLPEKDVIRISLRSSVNDTQGDIQNHVFLALEDPYQTIHCVSLLKRASFPPGPLWVSRNQDIGKYAMSQFPCGKLGSVWKAEGTKISLIIDSLRLCSLNSLLDNANPESFALLLRLKTFGCTLSLDKAHAILEKDQINEVEMLKLATLRELLEFVSSPTFVDGRIDQVAFIDLLEMIRLNVVRPLFMFDSSGRESTPGISTSKYSRNQRQEIEENELSWGTRSLLYEILLKLIGSELLDNEWKGSPTTERVCQDFMQLFRSPDPREREYVKTIVHCLYSRLVYHRGVMRTAMANAFLEYSFVSRCHNGIAEMLEVFGSIASGFAIPIKPEHQTMLLKCLLPLNSVRGSEFYHEQLSFVLLQYINKEPELIVPIVSSMLKYWPRRNAAKQVIFLGEIGDMMSFIEPSMFKQVQQKLVAQLCECISGRHFQVAEYAMGLLNNNYLYSMIFENVDVRRQVVPSLLLALRTAARTWNNSVKQIGGDIIEFLKTLDPEFYIECERACIQKERIAGQITSPDNINQQAELEADITIVDHATPCTRKREVSTPQTNSPTTSSTDIYAPEFQVTDSDDKRSEDDEVKQPERSQKKSPRLLAPLGSKQLSSEELYIS</sequence>
<organism evidence="2">
    <name type="scientific">Mucochytrium quahogii</name>
    <dbReference type="NCBI Taxonomy" id="96639"/>
    <lineage>
        <taxon>Eukaryota</taxon>
        <taxon>Sar</taxon>
        <taxon>Stramenopiles</taxon>
        <taxon>Bigyra</taxon>
        <taxon>Labyrinthulomycetes</taxon>
        <taxon>Thraustochytrida</taxon>
        <taxon>Thraustochytriidae</taxon>
        <taxon>Mucochytrium</taxon>
    </lineage>
</organism>
<dbReference type="GO" id="GO:0000159">
    <property type="term" value="C:protein phosphatase type 2A complex"/>
    <property type="evidence" value="ECO:0007669"/>
    <property type="project" value="InterPro"/>
</dbReference>